<reference evidence="3" key="2">
    <citation type="journal article" date="2021" name="Syst. Appl. Microbiol.">
        <title>Roseomonas hellenica sp. nov., isolated from roots of wild-growing Alkanna tinctoria.</title>
        <authorList>
            <person name="Rat A."/>
            <person name="Naranjo H.D."/>
            <person name="Lebbe L."/>
            <person name="Cnockaert M."/>
            <person name="Krigas N."/>
            <person name="Grigoriadou K."/>
            <person name="Maloupa E."/>
            <person name="Willems A."/>
        </authorList>
    </citation>
    <scope>NUCLEOTIDE SEQUENCE</scope>
    <source>
        <strain evidence="3">LMG 28251</strain>
    </source>
</reference>
<dbReference type="Proteomes" id="UP001196068">
    <property type="component" value="Unassembled WGS sequence"/>
</dbReference>
<evidence type="ECO:0000256" key="1">
    <source>
        <dbReference type="SAM" id="SignalP"/>
    </source>
</evidence>
<keyword evidence="1" id="KW-0732">Signal</keyword>
<feature type="domain" description="Endonuclease/exonuclease/phosphatase" evidence="2">
    <location>
        <begin position="27"/>
        <end position="277"/>
    </location>
</feature>
<reference evidence="3" key="1">
    <citation type="submission" date="2020-01" db="EMBL/GenBank/DDBJ databases">
        <authorList>
            <person name="Rat A."/>
        </authorList>
    </citation>
    <scope>NUCLEOTIDE SEQUENCE</scope>
    <source>
        <strain evidence="3">LMG 28251</strain>
    </source>
</reference>
<dbReference type="InterPro" id="IPR036691">
    <property type="entry name" value="Endo/exonu/phosph_ase_sf"/>
</dbReference>
<dbReference type="RefSeq" id="WP_211875933.1">
    <property type="nucleotide sequence ID" value="NZ_JAAEDH010000025.1"/>
</dbReference>
<organism evidence="3 4">
    <name type="scientific">Plastoroseomonas arctica</name>
    <dbReference type="NCBI Taxonomy" id="1509237"/>
    <lineage>
        <taxon>Bacteria</taxon>
        <taxon>Pseudomonadati</taxon>
        <taxon>Pseudomonadota</taxon>
        <taxon>Alphaproteobacteria</taxon>
        <taxon>Acetobacterales</taxon>
        <taxon>Acetobacteraceae</taxon>
        <taxon>Plastoroseomonas</taxon>
    </lineage>
</organism>
<accession>A0AAF1K114</accession>
<gene>
    <name evidence="3" type="ORF">GXW79_18470</name>
</gene>
<feature type="signal peptide" evidence="1">
    <location>
        <begin position="1"/>
        <end position="19"/>
    </location>
</feature>
<evidence type="ECO:0000313" key="4">
    <source>
        <dbReference type="Proteomes" id="UP001196068"/>
    </source>
</evidence>
<proteinExistence type="predicted"/>
<evidence type="ECO:0000259" key="2">
    <source>
        <dbReference type="Pfam" id="PF03372"/>
    </source>
</evidence>
<comment type="caution">
    <text evidence="3">The sequence shown here is derived from an EMBL/GenBank/DDBJ whole genome shotgun (WGS) entry which is preliminary data.</text>
</comment>
<keyword evidence="4" id="KW-1185">Reference proteome</keyword>
<dbReference type="AlphaFoldDB" id="A0AAF1K114"/>
<sequence length="287" mass="32170">MRALLLALCLLLPALPLRAQTTIKISTWNIAWLTTKPTGHPDLPPDIRTRSEEDFARLRVYASRLDADIVALQEIDGPLAAARVFDTREYAIHLTEERDVQRPGFAYRRNLNVTHNPDLVGLDLRPTARYSLRRGADITLTTPTGSRLRLLSIHLNAGCRDGAIATSERRECDSLARQVPVLAGWIAERRREGVPFMILGDFNRRIGRDDELFTALNEAAPLTRANEGFRNPCWGGGDFVDHILLGGAARGWVVPDSTRVLVYAERDRRLRDTISDHCPLSLRLALP</sequence>
<dbReference type="SUPFAM" id="SSF56219">
    <property type="entry name" value="DNase I-like"/>
    <property type="match status" value="1"/>
</dbReference>
<dbReference type="InterPro" id="IPR005135">
    <property type="entry name" value="Endo/exonuclease/phosphatase"/>
</dbReference>
<dbReference type="Gene3D" id="3.60.10.10">
    <property type="entry name" value="Endonuclease/exonuclease/phosphatase"/>
    <property type="match status" value="1"/>
</dbReference>
<feature type="chain" id="PRO_5042118075" description="Endonuclease/exonuclease/phosphatase domain-containing protein" evidence="1">
    <location>
        <begin position="20"/>
        <end position="287"/>
    </location>
</feature>
<dbReference type="GO" id="GO:0003824">
    <property type="term" value="F:catalytic activity"/>
    <property type="evidence" value="ECO:0007669"/>
    <property type="project" value="InterPro"/>
</dbReference>
<protein>
    <recommendedName>
        <fullName evidence="2">Endonuclease/exonuclease/phosphatase domain-containing protein</fullName>
    </recommendedName>
</protein>
<name>A0AAF1K114_9PROT</name>
<evidence type="ECO:0000313" key="3">
    <source>
        <dbReference type="EMBL" id="MBR0657068.1"/>
    </source>
</evidence>
<dbReference type="Pfam" id="PF03372">
    <property type="entry name" value="Exo_endo_phos"/>
    <property type="match status" value="1"/>
</dbReference>
<dbReference type="EMBL" id="JAAEDH010000025">
    <property type="protein sequence ID" value="MBR0657068.1"/>
    <property type="molecule type" value="Genomic_DNA"/>
</dbReference>